<keyword evidence="9 11" id="KW-0320">Glycogen biosynthesis</keyword>
<keyword evidence="7 11" id="KW-0328">Glycosyltransferase</keyword>
<dbReference type="SUPFAM" id="SSF53756">
    <property type="entry name" value="UDP-Glycosyltransferase/glycogen phosphorylase"/>
    <property type="match status" value="1"/>
</dbReference>
<gene>
    <name evidence="11 14" type="primary">glgA</name>
    <name evidence="14" type="ORF">H9850_11280</name>
</gene>
<evidence type="ECO:0000256" key="10">
    <source>
        <dbReference type="ARBA" id="ARBA00031722"/>
    </source>
</evidence>
<sequence length="484" mass="54906">MNILFISSEVADVFKTGGLADVAKALPGQLKANGHNVRVVMPGYTIIKGYENFPVIGHSSLNAGTDRQIDYSIRKTTIGDGLEVWLLDCPRYYDRTSIYGDNNQAYWDNGERFAFLAAAALDATKALNFKPDIVHCNDWHTGLTPMILRIKYGADQFFDKTRSIITVHNGAFQGVFDRGQIYLVPEICNVYNDMISQGSYINFLKCGVFYADKITAVSPGYAQELTTYLGGHGMTINFQNRAADLVGIINGCDYSDWDPATDKYLKIQYDIDTLEEKILGKYLLQKELGLPMCDDPIYGMVARLTDQKGVGLLIPILERFLRHRVQIVIEGTGDPNLAKQMQEIADRHPDKMVFRSVYDNALAHQIEAASDFFLMPSIFEPCGLNQMYSLAYGTIPIVRGVGGLRDTVTNYDDNHQDGNGFIFWDPNPEELLSCLRRTLIFYLEDPVEMQRLRLNAMRVRFGWEESCKKYEQLYQEALTKPKWW</sequence>
<reference evidence="14" key="1">
    <citation type="journal article" date="2021" name="PeerJ">
        <title>Extensive microbial diversity within the chicken gut microbiome revealed by metagenomics and culture.</title>
        <authorList>
            <person name="Gilroy R."/>
            <person name="Ravi A."/>
            <person name="Getino M."/>
            <person name="Pursley I."/>
            <person name="Horton D.L."/>
            <person name="Alikhan N.F."/>
            <person name="Baker D."/>
            <person name="Gharbi K."/>
            <person name="Hall N."/>
            <person name="Watson M."/>
            <person name="Adriaenssens E.M."/>
            <person name="Foster-Nyarko E."/>
            <person name="Jarju S."/>
            <person name="Secka A."/>
            <person name="Antonio M."/>
            <person name="Oren A."/>
            <person name="Chaudhuri R.R."/>
            <person name="La Ragione R."/>
            <person name="Hildebrand F."/>
            <person name="Pallen M.J."/>
        </authorList>
    </citation>
    <scope>NUCLEOTIDE SEQUENCE</scope>
    <source>
        <strain evidence="14">USASDec5-558</strain>
    </source>
</reference>
<evidence type="ECO:0000313" key="14">
    <source>
        <dbReference type="EMBL" id="HIX58030.1"/>
    </source>
</evidence>
<evidence type="ECO:0000256" key="6">
    <source>
        <dbReference type="ARBA" id="ARBA00019935"/>
    </source>
</evidence>
<dbReference type="EMBL" id="DXEV01000222">
    <property type="protein sequence ID" value="HIX58030.1"/>
    <property type="molecule type" value="Genomic_DNA"/>
</dbReference>
<name>A0A9D2B1U5_9GAMM</name>
<dbReference type="GO" id="GO:0005978">
    <property type="term" value="P:glycogen biosynthetic process"/>
    <property type="evidence" value="ECO:0007669"/>
    <property type="project" value="UniProtKB-UniRule"/>
</dbReference>
<dbReference type="GO" id="GO:0009011">
    <property type="term" value="F:alpha-1,4-glucan glucosyltransferase (ADP-glucose donor) activity"/>
    <property type="evidence" value="ECO:0007669"/>
    <property type="project" value="UniProtKB-UniRule"/>
</dbReference>
<dbReference type="AlphaFoldDB" id="A0A9D2B1U5"/>
<dbReference type="GO" id="GO:0004373">
    <property type="term" value="F:alpha-1,4-glucan glucosyltransferase (UDP-glucose donor) activity"/>
    <property type="evidence" value="ECO:0007669"/>
    <property type="project" value="InterPro"/>
</dbReference>
<evidence type="ECO:0000256" key="3">
    <source>
        <dbReference type="ARBA" id="ARBA00004964"/>
    </source>
</evidence>
<dbReference type="EC" id="2.4.1.21" evidence="5 11"/>
<evidence type="ECO:0000256" key="7">
    <source>
        <dbReference type="ARBA" id="ARBA00022676"/>
    </source>
</evidence>
<feature type="domain" description="Starch synthase catalytic" evidence="13">
    <location>
        <begin position="2"/>
        <end position="234"/>
    </location>
</feature>
<dbReference type="Pfam" id="PF08323">
    <property type="entry name" value="Glyco_transf_5"/>
    <property type="match status" value="1"/>
</dbReference>
<dbReference type="NCBIfam" id="NF001903">
    <property type="entry name" value="PRK00654.2-2"/>
    <property type="match status" value="1"/>
</dbReference>
<dbReference type="PANTHER" id="PTHR45825:SF11">
    <property type="entry name" value="ALPHA AMYLASE DOMAIN-CONTAINING PROTEIN"/>
    <property type="match status" value="1"/>
</dbReference>
<keyword evidence="8 11" id="KW-0808">Transferase</keyword>
<evidence type="ECO:0000256" key="2">
    <source>
        <dbReference type="ARBA" id="ARBA00002764"/>
    </source>
</evidence>
<feature type="domain" description="Glycosyl transferase family 1" evidence="12">
    <location>
        <begin position="294"/>
        <end position="435"/>
    </location>
</feature>
<comment type="function">
    <text evidence="2 11">Synthesizes alpha-1,4-glucan chains using ADP-glucose.</text>
</comment>
<protein>
    <recommendedName>
        <fullName evidence="6 11">Glycogen synthase</fullName>
        <ecNumber evidence="5 11">2.4.1.21</ecNumber>
    </recommendedName>
    <alternativeName>
        <fullName evidence="10 11">Starch [bacterial glycogen] synthase</fullName>
    </alternativeName>
</protein>
<dbReference type="PANTHER" id="PTHR45825">
    <property type="entry name" value="GRANULE-BOUND STARCH SYNTHASE 1, CHLOROPLASTIC/AMYLOPLASTIC"/>
    <property type="match status" value="1"/>
</dbReference>
<evidence type="ECO:0000256" key="11">
    <source>
        <dbReference type="HAMAP-Rule" id="MF_00484"/>
    </source>
</evidence>
<evidence type="ECO:0000256" key="4">
    <source>
        <dbReference type="ARBA" id="ARBA00010281"/>
    </source>
</evidence>
<dbReference type="Pfam" id="PF00534">
    <property type="entry name" value="Glycos_transf_1"/>
    <property type="match status" value="1"/>
</dbReference>
<dbReference type="GO" id="GO:0005829">
    <property type="term" value="C:cytosol"/>
    <property type="evidence" value="ECO:0007669"/>
    <property type="project" value="TreeGrafter"/>
</dbReference>
<dbReference type="InterPro" id="IPR001296">
    <property type="entry name" value="Glyco_trans_1"/>
</dbReference>
<evidence type="ECO:0000259" key="12">
    <source>
        <dbReference type="Pfam" id="PF00534"/>
    </source>
</evidence>
<organism evidence="14 15">
    <name type="scientific">Candidatus Anaerobiospirillum pullistercoris</name>
    <dbReference type="NCBI Taxonomy" id="2838452"/>
    <lineage>
        <taxon>Bacteria</taxon>
        <taxon>Pseudomonadati</taxon>
        <taxon>Pseudomonadota</taxon>
        <taxon>Gammaproteobacteria</taxon>
        <taxon>Aeromonadales</taxon>
        <taxon>Succinivibrionaceae</taxon>
        <taxon>Anaerobiospirillum</taxon>
    </lineage>
</organism>
<comment type="caution">
    <text evidence="14">The sequence shown here is derived from an EMBL/GenBank/DDBJ whole genome shotgun (WGS) entry which is preliminary data.</text>
</comment>
<dbReference type="HAMAP" id="MF_00484">
    <property type="entry name" value="Glycogen_synth"/>
    <property type="match status" value="1"/>
</dbReference>
<evidence type="ECO:0000259" key="13">
    <source>
        <dbReference type="Pfam" id="PF08323"/>
    </source>
</evidence>
<comment type="pathway">
    <text evidence="3 11">Glycan biosynthesis; glycogen biosynthesis.</text>
</comment>
<dbReference type="InterPro" id="IPR011835">
    <property type="entry name" value="GS/SS"/>
</dbReference>
<evidence type="ECO:0000256" key="1">
    <source>
        <dbReference type="ARBA" id="ARBA00001478"/>
    </source>
</evidence>
<evidence type="ECO:0000256" key="8">
    <source>
        <dbReference type="ARBA" id="ARBA00022679"/>
    </source>
</evidence>
<evidence type="ECO:0000256" key="9">
    <source>
        <dbReference type="ARBA" id="ARBA00023056"/>
    </source>
</evidence>
<comment type="catalytic activity">
    <reaction evidence="1 11">
        <text>[(1-&gt;4)-alpha-D-glucosyl](n) + ADP-alpha-D-glucose = [(1-&gt;4)-alpha-D-glucosyl](n+1) + ADP + H(+)</text>
        <dbReference type="Rhea" id="RHEA:18189"/>
        <dbReference type="Rhea" id="RHEA-COMP:9584"/>
        <dbReference type="Rhea" id="RHEA-COMP:9587"/>
        <dbReference type="ChEBI" id="CHEBI:15378"/>
        <dbReference type="ChEBI" id="CHEBI:15444"/>
        <dbReference type="ChEBI" id="CHEBI:57498"/>
        <dbReference type="ChEBI" id="CHEBI:456216"/>
        <dbReference type="EC" id="2.4.1.21"/>
    </reaction>
</comment>
<dbReference type="Gene3D" id="3.40.50.2000">
    <property type="entry name" value="Glycogen Phosphorylase B"/>
    <property type="match status" value="2"/>
</dbReference>
<accession>A0A9D2B1U5</accession>
<reference evidence="14" key="2">
    <citation type="submission" date="2021-04" db="EMBL/GenBank/DDBJ databases">
        <authorList>
            <person name="Gilroy R."/>
        </authorList>
    </citation>
    <scope>NUCLEOTIDE SEQUENCE</scope>
    <source>
        <strain evidence="14">USASDec5-558</strain>
    </source>
</reference>
<dbReference type="InterPro" id="IPR013534">
    <property type="entry name" value="Starch_synth_cat_dom"/>
</dbReference>
<dbReference type="CDD" id="cd03791">
    <property type="entry name" value="GT5_Glycogen_synthase_DULL1-like"/>
    <property type="match status" value="1"/>
</dbReference>
<feature type="binding site" evidence="11">
    <location>
        <position position="15"/>
    </location>
    <ligand>
        <name>ADP-alpha-D-glucose</name>
        <dbReference type="ChEBI" id="CHEBI:57498"/>
    </ligand>
</feature>
<evidence type="ECO:0000256" key="5">
    <source>
        <dbReference type="ARBA" id="ARBA00012588"/>
    </source>
</evidence>
<dbReference type="NCBIfam" id="TIGR02095">
    <property type="entry name" value="glgA"/>
    <property type="match status" value="1"/>
</dbReference>
<proteinExistence type="inferred from homology"/>
<comment type="similarity">
    <text evidence="4 11">Belongs to the glycosyltransferase 1 family. Bacterial/plant glycogen synthase subfamily.</text>
</comment>
<dbReference type="Proteomes" id="UP000886829">
    <property type="component" value="Unassembled WGS sequence"/>
</dbReference>
<evidence type="ECO:0000313" key="15">
    <source>
        <dbReference type="Proteomes" id="UP000886829"/>
    </source>
</evidence>